<dbReference type="Gene3D" id="3.40.630.30">
    <property type="match status" value="1"/>
</dbReference>
<evidence type="ECO:0000259" key="2">
    <source>
        <dbReference type="PROSITE" id="PS51186"/>
    </source>
</evidence>
<dbReference type="PROSITE" id="PS51186">
    <property type="entry name" value="GNAT"/>
    <property type="match status" value="1"/>
</dbReference>
<feature type="domain" description="N-acetyltransferase" evidence="2">
    <location>
        <begin position="6"/>
        <end position="150"/>
    </location>
</feature>
<name>A0ABU9NX29_9FLAO</name>
<comment type="caution">
    <text evidence="3">The sequence shown here is derived from an EMBL/GenBank/DDBJ whole genome shotgun (WGS) entry which is preliminary data.</text>
</comment>
<evidence type="ECO:0000256" key="1">
    <source>
        <dbReference type="ARBA" id="ARBA00022679"/>
    </source>
</evidence>
<dbReference type="InterPro" id="IPR000182">
    <property type="entry name" value="GNAT_dom"/>
</dbReference>
<dbReference type="PANTHER" id="PTHR13947">
    <property type="entry name" value="GNAT FAMILY N-ACETYLTRANSFERASE"/>
    <property type="match status" value="1"/>
</dbReference>
<keyword evidence="4" id="KW-1185">Reference proteome</keyword>
<protein>
    <submittedName>
        <fullName evidence="3">GNAT family N-acetyltransferase</fullName>
    </submittedName>
</protein>
<dbReference type="Pfam" id="PF00583">
    <property type="entry name" value="Acetyltransf_1"/>
    <property type="match status" value="1"/>
</dbReference>
<reference evidence="3 4" key="1">
    <citation type="submission" date="2024-03" db="EMBL/GenBank/DDBJ databases">
        <title>Two novel species of the genus Flavobacterium exhibiting potentially degradation of complex polysaccharides.</title>
        <authorList>
            <person name="Lian X."/>
        </authorList>
    </citation>
    <scope>NUCLEOTIDE SEQUENCE [LARGE SCALE GENOMIC DNA]</scope>
    <source>
        <strain evidence="3 4">N6</strain>
    </source>
</reference>
<dbReference type="SUPFAM" id="SSF55729">
    <property type="entry name" value="Acyl-CoA N-acyltransferases (Nat)"/>
    <property type="match status" value="1"/>
</dbReference>
<gene>
    <name evidence="3" type="ORF">WFZ86_17925</name>
</gene>
<dbReference type="InterPro" id="IPR050769">
    <property type="entry name" value="NAT_camello-type"/>
</dbReference>
<sequence>MTIQIIETAPTDIEVIPLIEELSSELGKRFGDTGKNSFQGWDGQSTKSVFVKASLANEVVGCGAIRPISSDIAEVKRMFSKYSRKGIGGKVLDYLEDKARALAYKEIWLETRRLNQEACAFYLKKGYKEIPNYGKYVGNEKAICFGKLISNLKNDEEQFV</sequence>
<dbReference type="RefSeq" id="WP_342693205.1">
    <property type="nucleotide sequence ID" value="NZ_JBCGDP010000023.1"/>
</dbReference>
<evidence type="ECO:0000313" key="4">
    <source>
        <dbReference type="Proteomes" id="UP001468798"/>
    </source>
</evidence>
<dbReference type="Proteomes" id="UP001468798">
    <property type="component" value="Unassembled WGS sequence"/>
</dbReference>
<proteinExistence type="predicted"/>
<evidence type="ECO:0000313" key="3">
    <source>
        <dbReference type="EMBL" id="MEM0578387.1"/>
    </source>
</evidence>
<accession>A0ABU9NX29</accession>
<dbReference type="EMBL" id="JBCGDP010000023">
    <property type="protein sequence ID" value="MEM0578387.1"/>
    <property type="molecule type" value="Genomic_DNA"/>
</dbReference>
<keyword evidence="1" id="KW-0808">Transferase</keyword>
<dbReference type="InterPro" id="IPR016181">
    <property type="entry name" value="Acyl_CoA_acyltransferase"/>
</dbReference>
<dbReference type="CDD" id="cd04301">
    <property type="entry name" value="NAT_SF"/>
    <property type="match status" value="1"/>
</dbReference>
<organism evidence="3 4">
    <name type="scientific">Flavobacterium polysaccharolyticum</name>
    <dbReference type="NCBI Taxonomy" id="3133148"/>
    <lineage>
        <taxon>Bacteria</taxon>
        <taxon>Pseudomonadati</taxon>
        <taxon>Bacteroidota</taxon>
        <taxon>Flavobacteriia</taxon>
        <taxon>Flavobacteriales</taxon>
        <taxon>Flavobacteriaceae</taxon>
        <taxon>Flavobacterium</taxon>
    </lineage>
</organism>
<dbReference type="PANTHER" id="PTHR13947:SF37">
    <property type="entry name" value="LD18367P"/>
    <property type="match status" value="1"/>
</dbReference>